<dbReference type="EMBL" id="CP108330">
    <property type="protein sequence ID" value="WUR38339.1"/>
    <property type="molecule type" value="Genomic_DNA"/>
</dbReference>
<gene>
    <name evidence="1" type="ORF">OHN36_14705</name>
</gene>
<evidence type="ECO:0000313" key="2">
    <source>
        <dbReference type="Proteomes" id="UP001432161"/>
    </source>
</evidence>
<accession>A0ABZ1V3M5</accession>
<dbReference type="Proteomes" id="UP001432161">
    <property type="component" value="Chromosome"/>
</dbReference>
<name>A0ABZ1V3M5_9ACTN</name>
<proteinExistence type="predicted"/>
<protein>
    <submittedName>
        <fullName evidence="1">Uncharacterized protein</fullName>
    </submittedName>
</protein>
<evidence type="ECO:0000313" key="1">
    <source>
        <dbReference type="EMBL" id="WUR38339.1"/>
    </source>
</evidence>
<organism evidence="1 2">
    <name type="scientific">Streptomyces griseoaurantiacus</name>
    <dbReference type="NCBI Taxonomy" id="68213"/>
    <lineage>
        <taxon>Bacteria</taxon>
        <taxon>Bacillati</taxon>
        <taxon>Actinomycetota</taxon>
        <taxon>Actinomycetes</taxon>
        <taxon>Kitasatosporales</taxon>
        <taxon>Streptomycetaceae</taxon>
        <taxon>Streptomyces</taxon>
        <taxon>Streptomyces aurantiacus group</taxon>
    </lineage>
</organism>
<keyword evidence="2" id="KW-1185">Reference proteome</keyword>
<sequence length="233" mass="25403">MTVPNPFAPLPENANRSAWSPLDEYLWHTCDILADLLEGRLADRPLVATTARLDQGDRALAVGPGQRSTWRALGDGRYQHSDVVAVGSPALVIGSLVGSALGNSTRRRQAARDAQPRWVVDGSGAVTLTPRRLHFANSACELDLDWRALSAIELVAPDTFQTSFISMRGQQVMTRVHTPWASLAFVVAAITAFPAHPRLLSRGWLPSDFEQRCALLGRPCRPAAQPTAEQRAH</sequence>
<reference evidence="1" key="1">
    <citation type="submission" date="2022-10" db="EMBL/GenBank/DDBJ databases">
        <title>The complete genomes of actinobacterial strains from the NBC collection.</title>
        <authorList>
            <person name="Joergensen T.S."/>
            <person name="Alvarez Arevalo M."/>
            <person name="Sterndorff E.B."/>
            <person name="Faurdal D."/>
            <person name="Vuksanovic O."/>
            <person name="Mourched A.-S."/>
            <person name="Charusanti P."/>
            <person name="Shaw S."/>
            <person name="Blin K."/>
            <person name="Weber T."/>
        </authorList>
    </citation>
    <scope>NUCLEOTIDE SEQUENCE</scope>
    <source>
        <strain evidence="1">NBC_00489</strain>
    </source>
</reference>